<reference evidence="1 2" key="1">
    <citation type="submission" date="2019-09" db="EMBL/GenBank/DDBJ databases">
        <title>A chromosome-level genome assembly of the Chinese tupelo Nyssa sinensis.</title>
        <authorList>
            <person name="Yang X."/>
            <person name="Kang M."/>
            <person name="Yang Y."/>
            <person name="Xiong H."/>
            <person name="Wang M."/>
            <person name="Zhang Z."/>
            <person name="Wang Z."/>
            <person name="Wu H."/>
            <person name="Ma T."/>
            <person name="Liu J."/>
            <person name="Xi Z."/>
        </authorList>
    </citation>
    <scope>NUCLEOTIDE SEQUENCE [LARGE SCALE GENOMIC DNA]</scope>
    <source>
        <strain evidence="1">J267</strain>
        <tissue evidence="1">Leaf</tissue>
    </source>
</reference>
<evidence type="ECO:0000313" key="1">
    <source>
        <dbReference type="EMBL" id="KAA8542853.1"/>
    </source>
</evidence>
<proteinExistence type="predicted"/>
<dbReference type="EMBL" id="CM018035">
    <property type="protein sequence ID" value="KAA8542853.1"/>
    <property type="molecule type" value="Genomic_DNA"/>
</dbReference>
<sequence length="113" mass="11913">MTEGVNPTVVARGREEKRGDGGAMVAEIFGKEDLRSGDVVVLEKRWRRCKGGTAEAIGSLWRLGLGWFDFVASTVPMVGGFPRLLVGLGSTSNNSCGSLEKTEEAAIGVAAVD</sequence>
<evidence type="ECO:0000313" key="2">
    <source>
        <dbReference type="Proteomes" id="UP000325577"/>
    </source>
</evidence>
<dbReference type="AlphaFoldDB" id="A0A5J5BI47"/>
<name>A0A5J5BI47_9ASTE</name>
<protein>
    <submittedName>
        <fullName evidence="1">Uncharacterized protein</fullName>
    </submittedName>
</protein>
<accession>A0A5J5BI47</accession>
<dbReference type="Proteomes" id="UP000325577">
    <property type="component" value="Linkage Group LG12"/>
</dbReference>
<gene>
    <name evidence="1" type="ORF">F0562_024005</name>
</gene>
<organism evidence="1 2">
    <name type="scientific">Nyssa sinensis</name>
    <dbReference type="NCBI Taxonomy" id="561372"/>
    <lineage>
        <taxon>Eukaryota</taxon>
        <taxon>Viridiplantae</taxon>
        <taxon>Streptophyta</taxon>
        <taxon>Embryophyta</taxon>
        <taxon>Tracheophyta</taxon>
        <taxon>Spermatophyta</taxon>
        <taxon>Magnoliopsida</taxon>
        <taxon>eudicotyledons</taxon>
        <taxon>Gunneridae</taxon>
        <taxon>Pentapetalae</taxon>
        <taxon>asterids</taxon>
        <taxon>Cornales</taxon>
        <taxon>Nyssaceae</taxon>
        <taxon>Nyssa</taxon>
    </lineage>
</organism>
<keyword evidence="2" id="KW-1185">Reference proteome</keyword>